<reference evidence="1" key="1">
    <citation type="submission" date="2023-07" db="EMBL/GenBank/DDBJ databases">
        <title>Genome content predicts the carbon catabolic preferences of heterotrophic bacteria.</title>
        <authorList>
            <person name="Gralka M."/>
        </authorList>
    </citation>
    <scope>NUCLEOTIDE SEQUENCE</scope>
    <source>
        <strain evidence="1">I2M02</strain>
    </source>
</reference>
<organism evidence="1 2">
    <name type="scientific">Celeribacter halophilus</name>
    <dbReference type="NCBI Taxonomy" id="576117"/>
    <lineage>
        <taxon>Bacteria</taxon>
        <taxon>Pseudomonadati</taxon>
        <taxon>Pseudomonadota</taxon>
        <taxon>Alphaproteobacteria</taxon>
        <taxon>Rhodobacterales</taxon>
        <taxon>Roseobacteraceae</taxon>
        <taxon>Celeribacter</taxon>
    </lineage>
</organism>
<protein>
    <recommendedName>
        <fullName evidence="3">Lipoprotein</fullName>
    </recommendedName>
</protein>
<proteinExistence type="predicted"/>
<dbReference type="PROSITE" id="PS51257">
    <property type="entry name" value="PROKAR_LIPOPROTEIN"/>
    <property type="match status" value="1"/>
</dbReference>
<evidence type="ECO:0008006" key="3">
    <source>
        <dbReference type="Google" id="ProtNLM"/>
    </source>
</evidence>
<dbReference type="EMBL" id="JAUOPJ010000011">
    <property type="protein sequence ID" value="MDO6458119.1"/>
    <property type="molecule type" value="Genomic_DNA"/>
</dbReference>
<name>A0AAW7XXQ6_9RHOB</name>
<evidence type="ECO:0000313" key="2">
    <source>
        <dbReference type="Proteomes" id="UP001169823"/>
    </source>
</evidence>
<comment type="caution">
    <text evidence="1">The sequence shown here is derived from an EMBL/GenBank/DDBJ whole genome shotgun (WGS) entry which is preliminary data.</text>
</comment>
<evidence type="ECO:0000313" key="1">
    <source>
        <dbReference type="EMBL" id="MDO6458119.1"/>
    </source>
</evidence>
<dbReference type="Proteomes" id="UP001169823">
    <property type="component" value="Unassembled WGS sequence"/>
</dbReference>
<sequence>MKPMAAILPMTLLAACQMDQANEAMRGMSEDRMTVARAAFRDMETDDLAGMLLLSKDIADSCDRIEISSQVHNFLSARVERLPFSDPAENRSRLERAVSDFEARHGVYVEDDKAFCAAAKVEMRQMTPLGATLIQGPVS</sequence>
<accession>A0AAW7XXQ6</accession>
<dbReference type="RefSeq" id="WP_303484443.1">
    <property type="nucleotide sequence ID" value="NZ_JAUOPJ010000011.1"/>
</dbReference>
<gene>
    <name evidence="1" type="ORF">Q4494_13600</name>
</gene>
<dbReference type="AlphaFoldDB" id="A0AAW7XXQ6"/>